<gene>
    <name evidence="2" type="ORF">GMARGA_LOCUS27795</name>
</gene>
<name>A0ABN7W941_GIGMA</name>
<dbReference type="Pfam" id="PF12146">
    <property type="entry name" value="Hydrolase_4"/>
    <property type="match status" value="1"/>
</dbReference>
<dbReference type="PRINTS" id="PR00111">
    <property type="entry name" value="ABHYDROLASE"/>
</dbReference>
<dbReference type="PANTHER" id="PTHR11614">
    <property type="entry name" value="PHOSPHOLIPASE-RELATED"/>
    <property type="match status" value="1"/>
</dbReference>
<dbReference type="Gene3D" id="3.40.50.1820">
    <property type="entry name" value="alpha/beta hydrolase"/>
    <property type="match status" value="1"/>
</dbReference>
<dbReference type="Proteomes" id="UP000789901">
    <property type="component" value="Unassembled WGS sequence"/>
</dbReference>
<dbReference type="SUPFAM" id="SSF53474">
    <property type="entry name" value="alpha/beta-Hydrolases"/>
    <property type="match status" value="1"/>
</dbReference>
<keyword evidence="3" id="KW-1185">Reference proteome</keyword>
<proteinExistence type="predicted"/>
<evidence type="ECO:0000259" key="1">
    <source>
        <dbReference type="Pfam" id="PF12146"/>
    </source>
</evidence>
<reference evidence="2 3" key="1">
    <citation type="submission" date="2021-06" db="EMBL/GenBank/DDBJ databases">
        <authorList>
            <person name="Kallberg Y."/>
            <person name="Tangrot J."/>
            <person name="Rosling A."/>
        </authorList>
    </citation>
    <scope>NUCLEOTIDE SEQUENCE [LARGE SCALE GENOMIC DNA]</scope>
    <source>
        <strain evidence="2 3">120-4 pot B 10/14</strain>
    </source>
</reference>
<organism evidence="2 3">
    <name type="scientific">Gigaspora margarita</name>
    <dbReference type="NCBI Taxonomy" id="4874"/>
    <lineage>
        <taxon>Eukaryota</taxon>
        <taxon>Fungi</taxon>
        <taxon>Fungi incertae sedis</taxon>
        <taxon>Mucoromycota</taxon>
        <taxon>Glomeromycotina</taxon>
        <taxon>Glomeromycetes</taxon>
        <taxon>Diversisporales</taxon>
        <taxon>Gigasporaceae</taxon>
        <taxon>Gigaspora</taxon>
    </lineage>
</organism>
<protein>
    <submittedName>
        <fullName evidence="2">22486_t:CDS:1</fullName>
    </submittedName>
</protein>
<feature type="domain" description="Serine aminopeptidase S33" evidence="1">
    <location>
        <begin position="98"/>
        <end position="336"/>
    </location>
</feature>
<accession>A0ABN7W941</accession>
<comment type="caution">
    <text evidence="2">The sequence shown here is derived from an EMBL/GenBank/DDBJ whole genome shotgun (WGS) entry which is preliminary data.</text>
</comment>
<dbReference type="InterPro" id="IPR029058">
    <property type="entry name" value="AB_hydrolase_fold"/>
</dbReference>
<evidence type="ECO:0000313" key="3">
    <source>
        <dbReference type="Proteomes" id="UP000789901"/>
    </source>
</evidence>
<sequence length="359" mass="40516">MSEVRKKKSSWYPLENMSKTLNHGFVEPVLKNLNVPVQDLTYGRELIPISSAEKILRSEPYVHSEFKISFPYNGNTNKFIYYQTWFLPTANVIRDIDIIFIHGLNDYGGRFAEVCIPILEQGFRIIAPDLPGFGRSSGLHAYFTDTQELIDAVHFVVNHVKEQNALTNKHTKTILFGESLGGMIVLTYAIKHPETFDAFNALCPLVYVSPESRPPKIAEMVAKILIKTPLGRLPLVAAHRGKFSSDPMLEQDFDDDPMTYSGNLRCSTGLALQNNIEWLGTNLKEIKKPFLVQHGLNDRATDCKGSKDLYEQAQTPANDKSILLYEGCEHIMLRDPVAGSKVFKDSLDWFVSMDAKLKS</sequence>
<dbReference type="EMBL" id="CAJVQB010034533">
    <property type="protein sequence ID" value="CAG8821289.1"/>
    <property type="molecule type" value="Genomic_DNA"/>
</dbReference>
<evidence type="ECO:0000313" key="2">
    <source>
        <dbReference type="EMBL" id="CAG8821289.1"/>
    </source>
</evidence>
<dbReference type="InterPro" id="IPR000073">
    <property type="entry name" value="AB_hydrolase_1"/>
</dbReference>
<dbReference type="InterPro" id="IPR022742">
    <property type="entry name" value="Hydrolase_4"/>
</dbReference>
<dbReference type="InterPro" id="IPR051044">
    <property type="entry name" value="MAG_DAG_Lipase"/>
</dbReference>